<dbReference type="OrthoDB" id="1400091at2759"/>
<evidence type="ECO:0000259" key="1">
    <source>
        <dbReference type="Pfam" id="PF13456"/>
    </source>
</evidence>
<dbReference type="SUPFAM" id="SSF53098">
    <property type="entry name" value="Ribonuclease H-like"/>
    <property type="match status" value="2"/>
</dbReference>
<dbReference type="Proteomes" id="UP000585474">
    <property type="component" value="Unassembled WGS sequence"/>
</dbReference>
<dbReference type="GO" id="GO:0004523">
    <property type="term" value="F:RNA-DNA hybrid ribonuclease activity"/>
    <property type="evidence" value="ECO:0007669"/>
    <property type="project" value="InterPro"/>
</dbReference>
<dbReference type="PANTHER" id="PTHR33240:SF15">
    <property type="entry name" value="GAG-PRO-LIKE PROTEIN"/>
    <property type="match status" value="1"/>
</dbReference>
<organism evidence="2 3">
    <name type="scientific">Actinidia rufa</name>
    <dbReference type="NCBI Taxonomy" id="165716"/>
    <lineage>
        <taxon>Eukaryota</taxon>
        <taxon>Viridiplantae</taxon>
        <taxon>Streptophyta</taxon>
        <taxon>Embryophyta</taxon>
        <taxon>Tracheophyta</taxon>
        <taxon>Spermatophyta</taxon>
        <taxon>Magnoliopsida</taxon>
        <taxon>eudicotyledons</taxon>
        <taxon>Gunneridae</taxon>
        <taxon>Pentapetalae</taxon>
        <taxon>asterids</taxon>
        <taxon>Ericales</taxon>
        <taxon>Actinidiaceae</taxon>
        <taxon>Actinidia</taxon>
    </lineage>
</organism>
<dbReference type="PANTHER" id="PTHR33240">
    <property type="entry name" value="OS08G0508500 PROTEIN"/>
    <property type="match status" value="1"/>
</dbReference>
<name>A0A7J0DQZ3_9ERIC</name>
<feature type="domain" description="RNase H type-1" evidence="1">
    <location>
        <begin position="434"/>
        <end position="504"/>
    </location>
</feature>
<dbReference type="GO" id="GO:0003676">
    <property type="term" value="F:nucleic acid binding"/>
    <property type="evidence" value="ECO:0007669"/>
    <property type="project" value="InterPro"/>
</dbReference>
<dbReference type="CDD" id="cd09279">
    <property type="entry name" value="RNase_HI_like"/>
    <property type="match status" value="1"/>
</dbReference>
<dbReference type="EMBL" id="BJWL01000355">
    <property type="protein sequence ID" value="GFS40630.1"/>
    <property type="molecule type" value="Genomic_DNA"/>
</dbReference>
<protein>
    <recommendedName>
        <fullName evidence="1">RNase H type-1 domain-containing protein</fullName>
    </recommendedName>
</protein>
<gene>
    <name evidence="2" type="ORF">Acr_00g0069590</name>
</gene>
<evidence type="ECO:0000313" key="3">
    <source>
        <dbReference type="Proteomes" id="UP000585474"/>
    </source>
</evidence>
<comment type="caution">
    <text evidence="2">The sequence shown here is derived from an EMBL/GenBank/DDBJ whole genome shotgun (WGS) entry which is preliminary data.</text>
</comment>
<dbReference type="Gene3D" id="3.30.420.10">
    <property type="entry name" value="Ribonuclease H-like superfamily/Ribonuclease H"/>
    <property type="match status" value="1"/>
</dbReference>
<accession>A0A7J0DQZ3</accession>
<dbReference type="InterPro" id="IPR012337">
    <property type="entry name" value="RNaseH-like_sf"/>
</dbReference>
<proteinExistence type="predicted"/>
<keyword evidence="3" id="KW-1185">Reference proteome</keyword>
<sequence>MWGKFTKSLASPNAQLISPVLLVNPPYLAGFHLAYLRLALRCEDEMARTPVSIRILPIQGNSLRGTPPPSRYQQSRFLLQQFDAICGNGSSQPSMHLRSRCLSKPSASSPLDNKARPVANTSQALDLEGLHLALKNKNKYCEFHRDHGHNTEDCFQLKEQIADLIKKGYLRKYVADHPTPNSPGRRYGNNRPTVGDIQVIHDRFGSNECSSSSKKKHARSAHVRAEEEIYNLSLLVVDAHLSITFNNDNLRGLHLPHDDALVVSAVIANFNVQRILVDNSSSADILFISAFDKMRIGLDKLHPFHTPLVGLGGNMMHPLGWIKLPVTLGTDPHQITIWQDFIVVDCPSPYNVILGHPNLGGTKAITSIDHLKMKFPTSTGVGEWNEESETAFQELKSISARHPCLLTRSDTPEEETPSKRSTDEDLARWILFIDGSSNQHGCGAGLVLQTPSGKQMEYAIRIGFKATNNKAKYEALLAGLRVAAKLGVDSLDVFSDSQPVVNQVPWTFAQWRVDILGPLPQAPLQRKFLIVAIDYFTKWIEVEPLTKINKKEYKEVHMERHHLPIWNSQGSHLGQCQTIRQRGVQIVLLKPHHFTSFLLAWSFSSKWTSRGDQQNHP</sequence>
<dbReference type="CDD" id="cd00303">
    <property type="entry name" value="retropepsin_like"/>
    <property type="match status" value="1"/>
</dbReference>
<dbReference type="AlphaFoldDB" id="A0A7J0DQZ3"/>
<evidence type="ECO:0000313" key="2">
    <source>
        <dbReference type="EMBL" id="GFS40630.1"/>
    </source>
</evidence>
<dbReference type="InterPro" id="IPR036397">
    <property type="entry name" value="RNaseH_sf"/>
</dbReference>
<reference evidence="3" key="1">
    <citation type="submission" date="2019-07" db="EMBL/GenBank/DDBJ databases">
        <title>De Novo Assembly of kiwifruit Actinidia rufa.</title>
        <authorList>
            <person name="Sugita-Konishi S."/>
            <person name="Sato K."/>
            <person name="Mori E."/>
            <person name="Abe Y."/>
            <person name="Kisaki G."/>
            <person name="Hamano K."/>
            <person name="Suezawa K."/>
            <person name="Otani M."/>
            <person name="Fukuda T."/>
            <person name="Manabe T."/>
            <person name="Gomi K."/>
            <person name="Tabuchi M."/>
            <person name="Akimitsu K."/>
            <person name="Kataoka I."/>
        </authorList>
    </citation>
    <scope>NUCLEOTIDE SEQUENCE [LARGE SCALE GENOMIC DNA]</scope>
    <source>
        <strain evidence="3">cv. Fuchu</strain>
    </source>
</reference>
<dbReference type="InterPro" id="IPR002156">
    <property type="entry name" value="RNaseH_domain"/>
</dbReference>
<dbReference type="Pfam" id="PF13456">
    <property type="entry name" value="RVT_3"/>
    <property type="match status" value="1"/>
</dbReference>